<dbReference type="SUPFAM" id="SSF52096">
    <property type="entry name" value="ClpP/crotonase"/>
    <property type="match status" value="1"/>
</dbReference>
<name>A0A8I1YGU1_BRAEL</name>
<accession>A0A8I1YGU1</accession>
<dbReference type="PROSITE" id="PS00166">
    <property type="entry name" value="ENOYL_COA_HYDRATASE"/>
    <property type="match status" value="1"/>
</dbReference>
<dbReference type="InterPro" id="IPR029045">
    <property type="entry name" value="ClpP/crotonase-like_dom_sf"/>
</dbReference>
<dbReference type="RefSeq" id="WP_172648413.1">
    <property type="nucleotide sequence ID" value="NZ_JAFICZ010000001.1"/>
</dbReference>
<dbReference type="EC" id="4.2.1.17" evidence="3"/>
<dbReference type="CDD" id="cd06558">
    <property type="entry name" value="crotonase-like"/>
    <property type="match status" value="1"/>
</dbReference>
<dbReference type="EMBL" id="JAFICZ010000001">
    <property type="protein sequence ID" value="MBP1299432.1"/>
    <property type="molecule type" value="Genomic_DNA"/>
</dbReference>
<dbReference type="PANTHER" id="PTHR43802:SF1">
    <property type="entry name" value="IP11341P-RELATED"/>
    <property type="match status" value="1"/>
</dbReference>
<comment type="similarity">
    <text evidence="1 2">Belongs to the enoyl-CoA hydratase/isomerase family.</text>
</comment>
<evidence type="ECO:0000256" key="1">
    <source>
        <dbReference type="ARBA" id="ARBA00005254"/>
    </source>
</evidence>
<dbReference type="Gene3D" id="1.10.287.2460">
    <property type="match status" value="1"/>
</dbReference>
<sequence>MLDHPTVKYRTEQAVAIVTIDRYDEARNAVNPETAQGLAQAFRAFDRDPSLSVAILTGAGGAFCAGFDLKRTAAGHRGHRVENGDGPMGPTRMKLSKPVIAAVEGPAVAGGLELAIWCDLRVVARDATFGIYCRRFGVPLMDLGTVRLPRLIGHSRAMDMILTGRGVSGEEAGRIGLANRVVVPGTALAEARSLAHDLCRLPQAALRSDRLSAIEQWGLGWEQATLNEFRLGLATVASGETEAGARRFAAGKGRHGDFADIA</sequence>
<evidence type="ECO:0000256" key="2">
    <source>
        <dbReference type="RuleBase" id="RU003707"/>
    </source>
</evidence>
<keyword evidence="3" id="KW-0456">Lyase</keyword>
<comment type="caution">
    <text evidence="3">The sequence shown here is derived from an EMBL/GenBank/DDBJ whole genome shotgun (WGS) entry which is preliminary data.</text>
</comment>
<dbReference type="NCBIfam" id="NF006108">
    <property type="entry name" value="PRK08259.1"/>
    <property type="match status" value="1"/>
</dbReference>
<dbReference type="Proteomes" id="UP000673383">
    <property type="component" value="Unassembled WGS sequence"/>
</dbReference>
<evidence type="ECO:0000313" key="4">
    <source>
        <dbReference type="Proteomes" id="UP000673383"/>
    </source>
</evidence>
<organism evidence="3 4">
    <name type="scientific">Bradyrhizobium elkanii</name>
    <dbReference type="NCBI Taxonomy" id="29448"/>
    <lineage>
        <taxon>Bacteria</taxon>
        <taxon>Pseudomonadati</taxon>
        <taxon>Pseudomonadota</taxon>
        <taxon>Alphaproteobacteria</taxon>
        <taxon>Hyphomicrobiales</taxon>
        <taxon>Nitrobacteraceae</taxon>
        <taxon>Bradyrhizobium</taxon>
    </lineage>
</organism>
<dbReference type="PANTHER" id="PTHR43802">
    <property type="entry name" value="ENOYL-COA HYDRATASE"/>
    <property type="match status" value="1"/>
</dbReference>
<dbReference type="GO" id="GO:0004300">
    <property type="term" value="F:enoyl-CoA hydratase activity"/>
    <property type="evidence" value="ECO:0007669"/>
    <property type="project" value="UniProtKB-EC"/>
</dbReference>
<dbReference type="InterPro" id="IPR001753">
    <property type="entry name" value="Enoyl-CoA_hydra/iso"/>
</dbReference>
<reference evidence="3" key="1">
    <citation type="submission" date="2021-02" db="EMBL/GenBank/DDBJ databases">
        <title>Genomic Encyclopedia of Type Strains, Phase IV (KMG-V): Genome sequencing to study the core and pangenomes of soil and plant-associated prokaryotes.</title>
        <authorList>
            <person name="Whitman W."/>
        </authorList>
    </citation>
    <scope>NUCLEOTIDE SEQUENCE</scope>
    <source>
        <strain evidence="3">USDA 406</strain>
    </source>
</reference>
<dbReference type="AlphaFoldDB" id="A0A8I1YGU1"/>
<dbReference type="InterPro" id="IPR018376">
    <property type="entry name" value="Enoyl-CoA_hyd/isom_CS"/>
</dbReference>
<dbReference type="Pfam" id="PF00378">
    <property type="entry name" value="ECH_1"/>
    <property type="match status" value="1"/>
</dbReference>
<evidence type="ECO:0000313" key="3">
    <source>
        <dbReference type="EMBL" id="MBP1299432.1"/>
    </source>
</evidence>
<protein>
    <submittedName>
        <fullName evidence="3">Enoyl-CoA hydratase</fullName>
        <ecNumber evidence="3">4.2.1.17</ecNumber>
    </submittedName>
</protein>
<dbReference type="Gene3D" id="3.90.226.10">
    <property type="entry name" value="2-enoyl-CoA Hydratase, Chain A, domain 1"/>
    <property type="match status" value="1"/>
</dbReference>
<proteinExistence type="inferred from homology"/>
<gene>
    <name evidence="3" type="ORF">JOH49_009185</name>
</gene>